<dbReference type="GO" id="GO:0036158">
    <property type="term" value="P:outer dynein arm assembly"/>
    <property type="evidence" value="ECO:0007669"/>
    <property type="project" value="TreeGrafter"/>
</dbReference>
<protein>
    <submittedName>
        <fullName evidence="4 5">Dynein assembly factor 5, axonemal</fullName>
    </submittedName>
</protein>
<dbReference type="SUPFAM" id="SSF48371">
    <property type="entry name" value="ARM repeat"/>
    <property type="match status" value="1"/>
</dbReference>
<dbReference type="GO" id="GO:0003341">
    <property type="term" value="P:cilium movement"/>
    <property type="evidence" value="ECO:0007669"/>
    <property type="project" value="TreeGrafter"/>
</dbReference>
<dbReference type="PANTHER" id="PTHR16216">
    <property type="entry name" value="DYNEIN ASSEMBLY FACTOR 5, AXONEMAL"/>
    <property type="match status" value="1"/>
</dbReference>
<dbReference type="CTD" id="54919"/>
<evidence type="ECO:0000313" key="3">
    <source>
        <dbReference type="Proteomes" id="UP000515158"/>
    </source>
</evidence>
<reference evidence="4 5" key="1">
    <citation type="submission" date="2025-04" db="UniProtKB">
        <authorList>
            <consortium name="RefSeq"/>
        </authorList>
    </citation>
    <scope>IDENTIFICATION</scope>
    <source>
        <tissue evidence="4 5">Total insect</tissue>
    </source>
</reference>
<evidence type="ECO:0000259" key="1">
    <source>
        <dbReference type="Pfam" id="PF24573"/>
    </source>
</evidence>
<organism evidence="4">
    <name type="scientific">Thrips palmi</name>
    <name type="common">Melon thrips</name>
    <dbReference type="NCBI Taxonomy" id="161013"/>
    <lineage>
        <taxon>Eukaryota</taxon>
        <taxon>Metazoa</taxon>
        <taxon>Ecdysozoa</taxon>
        <taxon>Arthropoda</taxon>
        <taxon>Hexapoda</taxon>
        <taxon>Insecta</taxon>
        <taxon>Pterygota</taxon>
        <taxon>Neoptera</taxon>
        <taxon>Paraneoptera</taxon>
        <taxon>Thysanoptera</taxon>
        <taxon>Terebrantia</taxon>
        <taxon>Thripoidea</taxon>
        <taxon>Thripidae</taxon>
        <taxon>Thrips</taxon>
    </lineage>
</organism>
<keyword evidence="3" id="KW-1185">Reference proteome</keyword>
<dbReference type="GO" id="GO:0036159">
    <property type="term" value="P:inner dynein arm assembly"/>
    <property type="evidence" value="ECO:0007669"/>
    <property type="project" value="TreeGrafter"/>
</dbReference>
<dbReference type="RefSeq" id="XP_034242789.1">
    <property type="nucleotide sequence ID" value="XM_034386898.1"/>
</dbReference>
<dbReference type="InterPro" id="IPR016024">
    <property type="entry name" value="ARM-type_fold"/>
</dbReference>
<dbReference type="InterPro" id="IPR011989">
    <property type="entry name" value="ARM-like"/>
</dbReference>
<dbReference type="PANTHER" id="PTHR16216:SF2">
    <property type="entry name" value="DYNEIN AXONEMAL ASSEMBLY FACTOR 5"/>
    <property type="match status" value="1"/>
</dbReference>
<dbReference type="GeneID" id="117646149"/>
<accession>A0A6P8YRX8</accession>
<dbReference type="InterPro" id="IPR057978">
    <property type="entry name" value="TPR_DAAF5"/>
</dbReference>
<feature type="domain" description="Dynein axonemal assembly factor 5 HEAT-repeat" evidence="1">
    <location>
        <begin position="313"/>
        <end position="504"/>
    </location>
</feature>
<gene>
    <name evidence="4 5" type="primary">LOC117646149</name>
</gene>
<dbReference type="RefSeq" id="XP_034242788.1">
    <property type="nucleotide sequence ID" value="XM_034386897.1"/>
</dbReference>
<dbReference type="InterPro" id="IPR056497">
    <property type="entry name" value="HEAT_DAAF5"/>
</dbReference>
<dbReference type="Pfam" id="PF25757">
    <property type="entry name" value="TPR_DNAAF5"/>
    <property type="match status" value="1"/>
</dbReference>
<sequence length="837" mass="94371">MAFVEDLVVDNVVLQKNLNGLQSEDKRKRKSALNDLRKQLFSQLPKCSSLLQDNQDVSKAIIRCISDESEACREAAVNFLKDLLVEDAIADVNLVLLMPVLSRRLGSEEVVEPSEEVRHALVELLHVVVKKSSKDLFPFFNDIVSILKKTVLDPYPKIKKESCECASSLAFAIPESFHMQSESLIKPLVQILTHQQYRVRVSAILALGVVVRYGNNKSIKEVAGPLAERMFDQTPQVRDAITQVIGDWLAHLPDRYSYFHIMIPLMLTSLNDPSSDIQEKAWILWNAAGHQWMKENEDDIKDKLDFLDNVPLHYPHNIRRPNMGCRTLVKRNLHKIAPALVRELQDWLVDVRIKASQLLCVLILNAESDLHQYLEQLLLGMYRACHDEDIRVVNNIEQASHLIGYFIPPCNYWSLIHPVMEDSCHQGHLRVLAFVMRGGEPSSLESFLTTIADFLEQPTICQSRESLYQSQLVKCCESMMIVCGKHCIKVSQQMFNILVTVLALAASDEVHKASQDELQKLKNFQDLAEDYELYKKFMRPLLLNVSSAPVGWTVHCPERLIFQTLILNSGPALSDCLDVMVPTLSASLCPENEDAEMKLKLLTNLAVILQNTDKTHCISTEVMDPFLFSIIKGVIAPNLVWKAGRTAEALRTITVSCLLSILQTHGTSHCETMVYLLDSLVPILLALVEDASKKTRLYTCYSLCQIISAAQKMSKLNAEHVQKIYYVVLKRLDDVDDSVRKVSVEILRKLFSCLPSDYSIECSSAHIEALYSTLLIHLDDPSVEFGSLLLGVLKELSGLKPEYLLERLKATASNYRNQDACQELLAHISASAKSVAP</sequence>
<dbReference type="Pfam" id="PF12755">
    <property type="entry name" value="Vac14_Fab1_bd"/>
    <property type="match status" value="1"/>
</dbReference>
<dbReference type="Proteomes" id="UP000515158">
    <property type="component" value="Unplaced"/>
</dbReference>
<evidence type="ECO:0000313" key="5">
    <source>
        <dbReference type="RefSeq" id="XP_034242789.1"/>
    </source>
</evidence>
<dbReference type="AlphaFoldDB" id="A0A6P8YRX8"/>
<dbReference type="InterPro" id="IPR052623">
    <property type="entry name" value="DAAF5"/>
</dbReference>
<proteinExistence type="predicted"/>
<feature type="domain" description="Dynein axonemal assembly factor 5 TPR repeats" evidence="2">
    <location>
        <begin position="21"/>
        <end position="303"/>
    </location>
</feature>
<evidence type="ECO:0000313" key="4">
    <source>
        <dbReference type="RefSeq" id="XP_034242788.1"/>
    </source>
</evidence>
<dbReference type="GO" id="GO:0045505">
    <property type="term" value="F:dynein intermediate chain binding"/>
    <property type="evidence" value="ECO:0007669"/>
    <property type="project" value="TreeGrafter"/>
</dbReference>
<dbReference type="GO" id="GO:0005737">
    <property type="term" value="C:cytoplasm"/>
    <property type="evidence" value="ECO:0007669"/>
    <property type="project" value="TreeGrafter"/>
</dbReference>
<dbReference type="Pfam" id="PF24573">
    <property type="entry name" value="HEAT_DAAF5"/>
    <property type="match status" value="1"/>
</dbReference>
<dbReference type="KEGG" id="tpal:117646149"/>
<dbReference type="OrthoDB" id="413572at2759"/>
<evidence type="ECO:0000259" key="2">
    <source>
        <dbReference type="Pfam" id="PF25757"/>
    </source>
</evidence>
<name>A0A6P8YRX8_THRPL</name>
<dbReference type="Gene3D" id="1.25.10.10">
    <property type="entry name" value="Leucine-rich Repeat Variant"/>
    <property type="match status" value="3"/>
</dbReference>